<dbReference type="KEGG" id="ggr:HKW67_01925"/>
<dbReference type="Gene3D" id="3.20.20.300">
    <property type="entry name" value="Glycoside hydrolase, family 3, N-terminal domain"/>
    <property type="match status" value="1"/>
</dbReference>
<gene>
    <name evidence="9" type="ORF">HKW67_01925</name>
</gene>
<dbReference type="InterPro" id="IPR036881">
    <property type="entry name" value="Glyco_hydro_3_C_sf"/>
</dbReference>
<keyword evidence="6 7" id="KW-0326">Glycosidase</keyword>
<keyword evidence="10" id="KW-1185">Reference proteome</keyword>
<dbReference type="Proteomes" id="UP000500938">
    <property type="component" value="Chromosome"/>
</dbReference>
<dbReference type="PANTHER" id="PTHR30620">
    <property type="entry name" value="PERIPLASMIC BETA-GLUCOSIDASE-RELATED"/>
    <property type="match status" value="1"/>
</dbReference>
<dbReference type="EMBL" id="CP053085">
    <property type="protein sequence ID" value="QJR34366.1"/>
    <property type="molecule type" value="Genomic_DNA"/>
</dbReference>
<dbReference type="PROSITE" id="PS00775">
    <property type="entry name" value="GLYCOSYL_HYDROL_F3"/>
    <property type="match status" value="1"/>
</dbReference>
<protein>
    <recommendedName>
        <fullName evidence="3">beta-glucosidase</fullName>
        <ecNumber evidence="3">3.2.1.21</ecNumber>
    </recommendedName>
</protein>
<evidence type="ECO:0000256" key="2">
    <source>
        <dbReference type="ARBA" id="ARBA00005336"/>
    </source>
</evidence>
<dbReference type="SMART" id="SM01217">
    <property type="entry name" value="Fn3_like"/>
    <property type="match status" value="1"/>
</dbReference>
<evidence type="ECO:0000256" key="4">
    <source>
        <dbReference type="ARBA" id="ARBA00022729"/>
    </source>
</evidence>
<dbReference type="Pfam" id="PF01915">
    <property type="entry name" value="Glyco_hydro_3_C"/>
    <property type="match status" value="1"/>
</dbReference>
<keyword evidence="4" id="KW-0732">Signal</keyword>
<accession>A0A6M4ILS9</accession>
<evidence type="ECO:0000256" key="5">
    <source>
        <dbReference type="ARBA" id="ARBA00022801"/>
    </source>
</evidence>
<dbReference type="SUPFAM" id="SSF51445">
    <property type="entry name" value="(Trans)glycosidases"/>
    <property type="match status" value="1"/>
</dbReference>
<comment type="similarity">
    <text evidence="2 7">Belongs to the glycosyl hydrolase 3 family.</text>
</comment>
<organism evidence="9 10">
    <name type="scientific">Gemmatimonas groenlandica</name>
    <dbReference type="NCBI Taxonomy" id="2732249"/>
    <lineage>
        <taxon>Bacteria</taxon>
        <taxon>Pseudomonadati</taxon>
        <taxon>Gemmatimonadota</taxon>
        <taxon>Gemmatimonadia</taxon>
        <taxon>Gemmatimonadales</taxon>
        <taxon>Gemmatimonadaceae</taxon>
        <taxon>Gemmatimonas</taxon>
    </lineage>
</organism>
<dbReference type="Gene3D" id="2.60.40.10">
    <property type="entry name" value="Immunoglobulins"/>
    <property type="match status" value="1"/>
</dbReference>
<evidence type="ECO:0000313" key="10">
    <source>
        <dbReference type="Proteomes" id="UP000500938"/>
    </source>
</evidence>
<dbReference type="InterPro" id="IPR019800">
    <property type="entry name" value="Glyco_hydro_3_AS"/>
</dbReference>
<dbReference type="InterPro" id="IPR051915">
    <property type="entry name" value="Cellulose_Degrad_GH3"/>
</dbReference>
<keyword evidence="5 7" id="KW-0378">Hydrolase</keyword>
<dbReference type="FunFam" id="2.60.40.10:FF:000495">
    <property type="entry name" value="Periplasmic beta-glucosidase"/>
    <property type="match status" value="1"/>
</dbReference>
<evidence type="ECO:0000256" key="7">
    <source>
        <dbReference type="RuleBase" id="RU361161"/>
    </source>
</evidence>
<dbReference type="GO" id="GO:0008422">
    <property type="term" value="F:beta-glucosidase activity"/>
    <property type="evidence" value="ECO:0007669"/>
    <property type="project" value="UniProtKB-EC"/>
</dbReference>
<dbReference type="GO" id="GO:0009251">
    <property type="term" value="P:glucan catabolic process"/>
    <property type="evidence" value="ECO:0007669"/>
    <property type="project" value="TreeGrafter"/>
</dbReference>
<dbReference type="AlphaFoldDB" id="A0A6M4ILS9"/>
<evidence type="ECO:0000256" key="3">
    <source>
        <dbReference type="ARBA" id="ARBA00012744"/>
    </source>
</evidence>
<dbReference type="PANTHER" id="PTHR30620:SF16">
    <property type="entry name" value="LYSOSOMAL BETA GLUCOSIDASE"/>
    <property type="match status" value="1"/>
</dbReference>
<dbReference type="InterPro" id="IPR002772">
    <property type="entry name" value="Glyco_hydro_3_C"/>
</dbReference>
<name>A0A6M4ILS9_9BACT</name>
<proteinExistence type="inferred from homology"/>
<dbReference type="InterPro" id="IPR026891">
    <property type="entry name" value="Fn3-like"/>
</dbReference>
<dbReference type="PRINTS" id="PR00133">
    <property type="entry name" value="GLHYDRLASE3"/>
</dbReference>
<dbReference type="InterPro" id="IPR017853">
    <property type="entry name" value="GH"/>
</dbReference>
<comment type="catalytic activity">
    <reaction evidence="1">
        <text>Hydrolysis of terminal, non-reducing beta-D-glucosyl residues with release of beta-D-glucose.</text>
        <dbReference type="EC" id="3.2.1.21"/>
    </reaction>
</comment>
<feature type="domain" description="Fibronectin type III-like" evidence="8">
    <location>
        <begin position="657"/>
        <end position="726"/>
    </location>
</feature>
<evidence type="ECO:0000256" key="1">
    <source>
        <dbReference type="ARBA" id="ARBA00000448"/>
    </source>
</evidence>
<dbReference type="Gene3D" id="3.40.50.1700">
    <property type="entry name" value="Glycoside hydrolase family 3 C-terminal domain"/>
    <property type="match status" value="1"/>
</dbReference>
<reference evidence="9 10" key="1">
    <citation type="submission" date="2020-05" db="EMBL/GenBank/DDBJ databases">
        <title>Complete genome sequence of Gemmatimonas greenlandica TET16.</title>
        <authorList>
            <person name="Zeng Y."/>
        </authorList>
    </citation>
    <scope>NUCLEOTIDE SEQUENCE [LARGE SCALE GENOMIC DNA]</scope>
    <source>
        <strain evidence="9 10">TET16</strain>
    </source>
</reference>
<evidence type="ECO:0000259" key="8">
    <source>
        <dbReference type="SMART" id="SM01217"/>
    </source>
</evidence>
<dbReference type="FunFam" id="3.20.20.300:FF:000005">
    <property type="entry name" value="Periplasmic beta-glucosidase"/>
    <property type="match status" value="1"/>
</dbReference>
<evidence type="ECO:0000256" key="6">
    <source>
        <dbReference type="ARBA" id="ARBA00023295"/>
    </source>
</evidence>
<dbReference type="InterPro" id="IPR036962">
    <property type="entry name" value="Glyco_hydro_3_N_sf"/>
</dbReference>
<dbReference type="SUPFAM" id="SSF52279">
    <property type="entry name" value="Beta-D-glucan exohydrolase, C-terminal domain"/>
    <property type="match status" value="1"/>
</dbReference>
<sequence>MSELVSTPLSVEARIRDLLAQLSIEEKIGQLQQVQGGGGQVSDDLAQAIRDGRVGSVINEVHVDTVNALQHIAVRESRHGIPLLIGRDVIHGFATVFPIPLGQASSWNPDAVERGARVAATEAAACGVNWTFAPMIDIGRDPRWGRVAEGFGEDPYLTGVLAAASVRGYQGADLTAPDAIAACAKHFVGYGASESGRDYNTTNIAPRELRDVHLPPFEAAVQAGVASIMTSFSDIDGIPASANGPLLTGILREQWGFDGLVVSDWDSIRQLAIHGLTADDRGSAQEAAIAGVDMEMASTTYADHLADLVRDGLVPVERLDAMVANVLRMKLRLGLFERAMTDPSTFPVAGNVEHLQAAREVAQESIVLLRNSMHDGEYLLPLAAGALTRLAVIGPLADDPYEQLGTWIFDGDAQHSRTVLGALREALPDSVQIEVAQGVPNTRSQDTSGFDDAVRAAANADVALLVLGEESILSGEAHCRADIALPGAQEALVEAIVATGTPVVLVVMAGRALALERVAHRVHALLYAWHPGSMGGAAIVDLLFGAASPSARLPVTLPRATGQIPIYYAHKNTGKPATPETVVSMHDIHPRAPQLSVGNTSFHLDVDPSPLYPFGFGLTYTYVEYEAPSLRLAEVSLDGTVEISATLTNRGARAADEVVQLYVRDLVGSATRPVKELKGFQRVHLAAGERRTVRFSLPVAQLAFHGCDLQRAVEPGRFHAWIAPNAGTTTSVEFSVRS</sequence>
<dbReference type="InterPro" id="IPR013783">
    <property type="entry name" value="Ig-like_fold"/>
</dbReference>
<dbReference type="InterPro" id="IPR001764">
    <property type="entry name" value="Glyco_hydro_3_N"/>
</dbReference>
<evidence type="ECO:0000313" key="9">
    <source>
        <dbReference type="EMBL" id="QJR34366.1"/>
    </source>
</evidence>
<dbReference type="Pfam" id="PF00933">
    <property type="entry name" value="Glyco_hydro_3"/>
    <property type="match status" value="1"/>
</dbReference>
<dbReference type="Pfam" id="PF14310">
    <property type="entry name" value="Fn3-like"/>
    <property type="match status" value="1"/>
</dbReference>
<dbReference type="EC" id="3.2.1.21" evidence="3"/>